<dbReference type="InterPro" id="IPR036249">
    <property type="entry name" value="Thioredoxin-like_sf"/>
</dbReference>
<feature type="transmembrane region" description="Helical" evidence="1">
    <location>
        <begin position="6"/>
        <end position="28"/>
    </location>
</feature>
<keyword evidence="1" id="KW-1133">Transmembrane helix</keyword>
<reference evidence="3" key="2">
    <citation type="submission" date="2021-08" db="EMBL/GenBank/DDBJ databases">
        <authorList>
            <person name="Tani A."/>
            <person name="Ola A."/>
            <person name="Ogura Y."/>
            <person name="Katsura K."/>
            <person name="Hayashi T."/>
        </authorList>
    </citation>
    <scope>NUCLEOTIDE SEQUENCE</scope>
    <source>
        <strain evidence="3">DSM 17168</strain>
    </source>
</reference>
<reference evidence="3" key="1">
    <citation type="journal article" date="2021" name="Front. Microbiol.">
        <title>Comprehensive Comparative Genomics and Phenotyping of Methylobacterium Species.</title>
        <authorList>
            <person name="Alessa O."/>
            <person name="Ogura Y."/>
            <person name="Fujitani Y."/>
            <person name="Takami H."/>
            <person name="Hayashi T."/>
            <person name="Sahin N."/>
            <person name="Tani A."/>
        </authorList>
    </citation>
    <scope>NUCLEOTIDE SEQUENCE</scope>
    <source>
        <strain evidence="3">DSM 17168</strain>
    </source>
</reference>
<organism evidence="3 4">
    <name type="scientific">Methylobacterium isbiliense</name>
    <dbReference type="NCBI Taxonomy" id="315478"/>
    <lineage>
        <taxon>Bacteria</taxon>
        <taxon>Pseudomonadati</taxon>
        <taxon>Pseudomonadota</taxon>
        <taxon>Alphaproteobacteria</taxon>
        <taxon>Hyphomicrobiales</taxon>
        <taxon>Methylobacteriaceae</taxon>
        <taxon>Methylobacterium</taxon>
    </lineage>
</organism>
<dbReference type="InterPro" id="IPR050553">
    <property type="entry name" value="Thioredoxin_ResA/DsbE_sf"/>
</dbReference>
<dbReference type="InterPro" id="IPR041017">
    <property type="entry name" value="Thioredoxin_10"/>
</dbReference>
<dbReference type="InterPro" id="IPR000866">
    <property type="entry name" value="AhpC/TSA"/>
</dbReference>
<sequence>MTLLVAAYLAGALTIVSPCILPVLPFVLARAGRPFLGGTLPFLAGLAAAFAGAATLAAVGGGWIVRVSEAGRLAALGLLGLFAVTLLSRRAAARLSAPLVRLGETIARIAGRGAPAGLVSSLCLGAATGLLWTPCAGPILGLVLTAAALNGPGPETVLLLAAYAAGAASSLALAVGIGGTLAAALRRRLGLGEQIRRIAGAVMLAALAGIALGLDAEVLAPLATARTIAAEETIAATLRLDATRAEPATGPYRSRLPVEGRLPNLDGAVHWLNGGPPSAEQLRGKVRLVHVWTSSCINCIRTLPYIRAWEARYREQGLAVIGVHAPEFAFERDIDTVARAVRRFAIRYPVALDNDFRIWRALRNTYWPALYIVDTDGRIRHHQFGEGGYLQAEAVIRDLLAEAAGRPAADGAVTTPLADGAETAPDLAQLRSAETYLGLDKAENFVSPEGLAGGTRTYSPAMPRLNAWSLSGTWEIGPEHARLGRAGGGIAYRFRARDLHLVIGPGAGPVRFRVTLDGRPPGADHGADIAPDGEGVATETRLYQLVRQSGVAAERTFEIRFQDPGVRAYAFTFG</sequence>
<dbReference type="SUPFAM" id="SSF52833">
    <property type="entry name" value="Thioredoxin-like"/>
    <property type="match status" value="1"/>
</dbReference>
<dbReference type="InterPro" id="IPR013766">
    <property type="entry name" value="Thioredoxin_domain"/>
</dbReference>
<keyword evidence="4" id="KW-1185">Reference proteome</keyword>
<gene>
    <name evidence="3" type="primary">dipZ</name>
    <name evidence="3" type="ORF">GMJLKIPL_1542</name>
</gene>
<proteinExistence type="predicted"/>
<keyword evidence="1" id="KW-0812">Transmembrane</keyword>
<feature type="transmembrane region" description="Helical" evidence="1">
    <location>
        <begin position="40"/>
        <end position="64"/>
    </location>
</feature>
<dbReference type="Gene3D" id="3.40.30.10">
    <property type="entry name" value="Glutaredoxin"/>
    <property type="match status" value="1"/>
</dbReference>
<evidence type="ECO:0000313" key="4">
    <source>
        <dbReference type="Proteomes" id="UP001055153"/>
    </source>
</evidence>
<evidence type="ECO:0000256" key="1">
    <source>
        <dbReference type="SAM" id="Phobius"/>
    </source>
</evidence>
<feature type="transmembrane region" description="Helical" evidence="1">
    <location>
        <begin position="197"/>
        <end position="214"/>
    </location>
</feature>
<dbReference type="PROSITE" id="PS51352">
    <property type="entry name" value="THIOREDOXIN_2"/>
    <property type="match status" value="1"/>
</dbReference>
<comment type="caution">
    <text evidence="3">The sequence shown here is derived from an EMBL/GenBank/DDBJ whole genome shotgun (WGS) entry which is preliminary data.</text>
</comment>
<feature type="transmembrane region" description="Helical" evidence="1">
    <location>
        <begin position="160"/>
        <end position="185"/>
    </location>
</feature>
<dbReference type="Gene3D" id="2.60.120.260">
    <property type="entry name" value="Galactose-binding domain-like"/>
    <property type="match status" value="1"/>
</dbReference>
<dbReference type="Pfam" id="PF17991">
    <property type="entry name" value="Thioredoxin_10"/>
    <property type="match status" value="1"/>
</dbReference>
<dbReference type="RefSeq" id="WP_238234502.1">
    <property type="nucleotide sequence ID" value="NZ_BPQQ01000016.1"/>
</dbReference>
<accession>A0ABQ4S8X6</accession>
<dbReference type="PANTHER" id="PTHR42852:SF13">
    <property type="entry name" value="PROTEIN DIPZ"/>
    <property type="match status" value="1"/>
</dbReference>
<keyword evidence="1" id="KW-0472">Membrane</keyword>
<dbReference type="Proteomes" id="UP001055153">
    <property type="component" value="Unassembled WGS sequence"/>
</dbReference>
<dbReference type="Pfam" id="PF00578">
    <property type="entry name" value="AhpC-TSA"/>
    <property type="match status" value="1"/>
</dbReference>
<dbReference type="CDD" id="cd03012">
    <property type="entry name" value="TlpA_like_DipZ_like"/>
    <property type="match status" value="1"/>
</dbReference>
<dbReference type="PANTHER" id="PTHR42852">
    <property type="entry name" value="THIOL:DISULFIDE INTERCHANGE PROTEIN DSBE"/>
    <property type="match status" value="1"/>
</dbReference>
<evidence type="ECO:0000259" key="2">
    <source>
        <dbReference type="PROSITE" id="PS51352"/>
    </source>
</evidence>
<dbReference type="EMBL" id="BPQQ01000016">
    <property type="protein sequence ID" value="GJD99624.1"/>
    <property type="molecule type" value="Genomic_DNA"/>
</dbReference>
<protein>
    <submittedName>
        <fullName evidence="3">Protein DipZ</fullName>
    </submittedName>
</protein>
<feature type="transmembrane region" description="Helical" evidence="1">
    <location>
        <begin position="70"/>
        <end position="88"/>
    </location>
</feature>
<name>A0ABQ4S8X6_9HYPH</name>
<evidence type="ECO:0000313" key="3">
    <source>
        <dbReference type="EMBL" id="GJD99624.1"/>
    </source>
</evidence>
<feature type="domain" description="Thioredoxin" evidence="2">
    <location>
        <begin position="256"/>
        <end position="405"/>
    </location>
</feature>